<evidence type="ECO:0000313" key="8">
    <source>
        <dbReference type="Proteomes" id="UP000274922"/>
    </source>
</evidence>
<evidence type="ECO:0000256" key="2">
    <source>
        <dbReference type="PROSITE-ProRule" id="PRU00035"/>
    </source>
</evidence>
<accession>A0A4V1IUD5</accession>
<reference evidence="5" key="3">
    <citation type="submission" date="2018-08" db="EMBL/GenBank/DDBJ databases">
        <title>Leveraging single-cell genomics to expand the Fungal Tree of Life.</title>
        <authorList>
            <consortium name="DOE Joint Genome Institute"/>
            <person name="Ahrendt S.R."/>
            <person name="Quandt C.A."/>
            <person name="Ciobanu D."/>
            <person name="Clum A."/>
            <person name="Salamov A."/>
            <person name="Andreopoulos B."/>
            <person name="Cheng J.-F."/>
            <person name="Woyke T."/>
            <person name="Pelin A."/>
            <person name="Henrissat B."/>
            <person name="Reynolds N."/>
            <person name="Benny G.L."/>
            <person name="Smith M.E."/>
            <person name="James T.Y."/>
            <person name="Grigoriev I.V."/>
        </authorList>
    </citation>
    <scope>NUCLEOTIDE SEQUENCE</scope>
    <source>
        <strain evidence="5">ATCC 52028</strain>
    </source>
</reference>
<dbReference type="GO" id="GO:0006338">
    <property type="term" value="P:chromatin remodeling"/>
    <property type="evidence" value="ECO:0007669"/>
    <property type="project" value="TreeGrafter"/>
</dbReference>
<dbReference type="Pfam" id="PF00439">
    <property type="entry name" value="Bromodomain"/>
    <property type="match status" value="2"/>
</dbReference>
<name>A0A4V1IUD5_9FUNG</name>
<reference evidence="6" key="2">
    <citation type="submission" date="2018-04" db="EMBL/GenBank/DDBJ databases">
        <title>Leveraging single-cell genomics to expand the Fungal Tree of Life.</title>
        <authorList>
            <consortium name="DOE Joint Genome Institute"/>
            <person name="Ahrendt S.R."/>
            <person name="Quandt C.A."/>
            <person name="Ciobanu D."/>
            <person name="Clum A."/>
            <person name="Salamov A."/>
            <person name="Andreopoulos B."/>
            <person name="Cheng J.-F."/>
            <person name="Woyke T."/>
            <person name="Pelin A."/>
            <person name="Henrissat B."/>
            <person name="Benny G.L."/>
            <person name="Smith M.E."/>
            <person name="James T.Y."/>
            <person name="Grigoriev I.V."/>
        </authorList>
    </citation>
    <scope>NUCLEOTIDE SEQUENCE</scope>
    <source>
        <strain evidence="6">ATCC 52028</strain>
    </source>
</reference>
<feature type="region of interest" description="Disordered" evidence="3">
    <location>
        <begin position="105"/>
        <end position="140"/>
    </location>
</feature>
<organism evidence="6 8">
    <name type="scientific">Caulochytrium protostelioides</name>
    <dbReference type="NCBI Taxonomy" id="1555241"/>
    <lineage>
        <taxon>Eukaryota</taxon>
        <taxon>Fungi</taxon>
        <taxon>Fungi incertae sedis</taxon>
        <taxon>Chytridiomycota</taxon>
        <taxon>Chytridiomycota incertae sedis</taxon>
        <taxon>Chytridiomycetes</taxon>
        <taxon>Caulochytriales</taxon>
        <taxon>Caulochytriaceae</taxon>
        <taxon>Caulochytrium</taxon>
    </lineage>
</organism>
<reference evidence="7 8" key="1">
    <citation type="journal article" date="2018" name="Nat. Microbiol.">
        <title>Leveraging single-cell genomics to expand the fungal tree of life.</title>
        <authorList>
            <person name="Ahrendt S.R."/>
            <person name="Quandt C.A."/>
            <person name="Ciobanu D."/>
            <person name="Clum A."/>
            <person name="Salamov A."/>
            <person name="Andreopoulos B."/>
            <person name="Cheng J.F."/>
            <person name="Woyke T."/>
            <person name="Pelin A."/>
            <person name="Henrissat B."/>
            <person name="Reynolds N.K."/>
            <person name="Benny G.L."/>
            <person name="Smith M.E."/>
            <person name="James T.Y."/>
            <person name="Grigoriev I.V."/>
        </authorList>
    </citation>
    <scope>NUCLEOTIDE SEQUENCE [LARGE SCALE GENOMIC DNA]</scope>
    <source>
        <strain evidence="7 8">ATCC 52028</strain>
    </source>
</reference>
<feature type="domain" description="Bromo" evidence="4">
    <location>
        <begin position="162"/>
        <end position="206"/>
    </location>
</feature>
<dbReference type="Proteomes" id="UP000274922">
    <property type="component" value="Unassembled WGS sequence"/>
</dbReference>
<dbReference type="SMART" id="SM00297">
    <property type="entry name" value="BROMO"/>
    <property type="match status" value="1"/>
</dbReference>
<dbReference type="Gene3D" id="1.20.920.10">
    <property type="entry name" value="Bromodomain-like"/>
    <property type="match status" value="2"/>
</dbReference>
<protein>
    <submittedName>
        <fullName evidence="5">Bromodomain-containing protein</fullName>
    </submittedName>
</protein>
<dbReference type="GO" id="GO:0005634">
    <property type="term" value="C:nucleus"/>
    <property type="evidence" value="ECO:0007669"/>
    <property type="project" value="TreeGrafter"/>
</dbReference>
<feature type="non-terminal residue" evidence="6">
    <location>
        <position position="206"/>
    </location>
</feature>
<evidence type="ECO:0000256" key="3">
    <source>
        <dbReference type="SAM" id="MobiDB-lite"/>
    </source>
</evidence>
<dbReference type="GO" id="GO:0000785">
    <property type="term" value="C:chromatin"/>
    <property type="evidence" value="ECO:0007669"/>
    <property type="project" value="TreeGrafter"/>
</dbReference>
<dbReference type="InterPro" id="IPR050935">
    <property type="entry name" value="Bromo_chromatin_reader"/>
</dbReference>
<dbReference type="AlphaFoldDB" id="A0A4V1IUD5"/>
<dbReference type="Proteomes" id="UP000268535">
    <property type="component" value="Unassembled WGS sequence"/>
</dbReference>
<evidence type="ECO:0000259" key="4">
    <source>
        <dbReference type="PROSITE" id="PS50014"/>
    </source>
</evidence>
<dbReference type="EMBL" id="ML010310">
    <property type="protein sequence ID" value="RKO96139.1"/>
    <property type="molecule type" value="Genomic_DNA"/>
</dbReference>
<evidence type="ECO:0000313" key="6">
    <source>
        <dbReference type="EMBL" id="RKP00179.1"/>
    </source>
</evidence>
<proteinExistence type="predicted"/>
<sequence>MRFCVQLVRNMKRSNKDALPFLRPVDPILQGVPHYPTMIPYPMDISTLDAKLAHHLYTSPDEFAKDVELMFENCYRFNGRDAAISQCAMGLERIFRKGIDKMPRVPRQTNGHSYPSRMRREASSPAPSSPTGHALAGAPAHPPRDPMLKFCHSLLTNLLKKQHRAYTFPFLYPVDTTLYPAYAHVVLEPVDLSTIKIRLERGIYEN</sequence>
<keyword evidence="8" id="KW-1185">Reference proteome</keyword>
<dbReference type="InterPro" id="IPR001487">
    <property type="entry name" value="Bromodomain"/>
</dbReference>
<feature type="domain" description="Bromo" evidence="4">
    <location>
        <begin position="13"/>
        <end position="85"/>
    </location>
</feature>
<dbReference type="PROSITE" id="PS50014">
    <property type="entry name" value="BROMODOMAIN_2"/>
    <property type="match status" value="2"/>
</dbReference>
<dbReference type="PANTHER" id="PTHR22880:SF225">
    <property type="entry name" value="BROMODOMAIN-CONTAINING PROTEIN BET-1-RELATED"/>
    <property type="match status" value="1"/>
</dbReference>
<keyword evidence="1 2" id="KW-0103">Bromodomain</keyword>
<dbReference type="PANTHER" id="PTHR22880">
    <property type="entry name" value="FALZ-RELATED BROMODOMAIN-CONTAINING PROTEINS"/>
    <property type="match status" value="1"/>
</dbReference>
<evidence type="ECO:0000313" key="7">
    <source>
        <dbReference type="Proteomes" id="UP000268535"/>
    </source>
</evidence>
<dbReference type="STRING" id="1555241.A0A4V1IUD5"/>
<dbReference type="SUPFAM" id="SSF47370">
    <property type="entry name" value="Bromodomain"/>
    <property type="match status" value="2"/>
</dbReference>
<evidence type="ECO:0000313" key="5">
    <source>
        <dbReference type="EMBL" id="RKO96139.1"/>
    </source>
</evidence>
<feature type="compositionally biased region" description="Low complexity" evidence="3">
    <location>
        <begin position="123"/>
        <end position="139"/>
    </location>
</feature>
<evidence type="ECO:0000256" key="1">
    <source>
        <dbReference type="ARBA" id="ARBA00023117"/>
    </source>
</evidence>
<dbReference type="OrthoDB" id="784962at2759"/>
<dbReference type="PRINTS" id="PR00503">
    <property type="entry name" value="BROMODOMAIN"/>
</dbReference>
<gene>
    <name evidence="5" type="ORF">CAUPRSCDRAFT_8483</name>
    <name evidence="6" type="ORF">CXG81DRAFT_13543</name>
</gene>
<dbReference type="GO" id="GO:0006355">
    <property type="term" value="P:regulation of DNA-templated transcription"/>
    <property type="evidence" value="ECO:0007669"/>
    <property type="project" value="TreeGrafter"/>
</dbReference>
<dbReference type="EMBL" id="ML014231">
    <property type="protein sequence ID" value="RKP00179.1"/>
    <property type="molecule type" value="Genomic_DNA"/>
</dbReference>
<dbReference type="InterPro" id="IPR036427">
    <property type="entry name" value="Bromodomain-like_sf"/>
</dbReference>